<dbReference type="RefSeq" id="WP_062008942.1">
    <property type="nucleotide sequence ID" value="NZ_CP012677.1"/>
</dbReference>
<dbReference type="Proteomes" id="UP000062833">
    <property type="component" value="Chromosome"/>
</dbReference>
<dbReference type="AlphaFoldDB" id="A0A0M5LY12"/>
<gene>
    <name evidence="1" type="ORF">AOC05_17875</name>
</gene>
<dbReference type="EMBL" id="CP012677">
    <property type="protein sequence ID" value="ALE93762.1"/>
    <property type="molecule type" value="Genomic_DNA"/>
</dbReference>
<evidence type="ECO:0000313" key="2">
    <source>
        <dbReference type="Proteomes" id="UP000062833"/>
    </source>
</evidence>
<dbReference type="PATRIC" id="fig|656366.3.peg.3845"/>
<dbReference type="OrthoDB" id="9791543at2"/>
<dbReference type="PANTHER" id="PTHR39206">
    <property type="entry name" value="SLL8004 PROTEIN"/>
    <property type="match status" value="1"/>
</dbReference>
<dbReference type="KEGG" id="aaq:AOC05_17875"/>
<keyword evidence="2" id="KW-1185">Reference proteome</keyword>
<reference evidence="2" key="1">
    <citation type="submission" date="2015-09" db="EMBL/GenBank/DDBJ databases">
        <title>Complete genome of Arthrobacter alpinus strain R3.8.</title>
        <authorList>
            <person name="See-Too W.S."/>
            <person name="Chan K.G."/>
        </authorList>
    </citation>
    <scope>NUCLEOTIDE SEQUENCE [LARGE SCALE GENOMIC DNA]</scope>
    <source>
        <strain evidence="2">R3.8</strain>
    </source>
</reference>
<dbReference type="InterPro" id="IPR027417">
    <property type="entry name" value="P-loop_NTPase"/>
</dbReference>
<sequence>MPILHLLAGPNGSGKSTYVQRILQPVTHLPFVNADVIAAERWPNSQVEHAYDASLAAAAERAKLLAARSSFITETVFSHPSKVDLVHEAVSRGYLVHLHVMLLPVDATVNRVAERVQDGGHDVPEQKIRDRYARLWDLIVSARSVADRTDFFDNSTAKTPFRHVAEYQHGQLVGDPAWPKWTPRILTA</sequence>
<dbReference type="SUPFAM" id="SSF52540">
    <property type="entry name" value="P-loop containing nucleoside triphosphate hydrolases"/>
    <property type="match status" value="1"/>
</dbReference>
<protein>
    <submittedName>
        <fullName evidence="1">ATPase</fullName>
    </submittedName>
</protein>
<name>A0A0M5LY12_9MICC</name>
<dbReference type="Gene3D" id="3.40.50.300">
    <property type="entry name" value="P-loop containing nucleotide triphosphate hydrolases"/>
    <property type="match status" value="1"/>
</dbReference>
<dbReference type="Pfam" id="PF13671">
    <property type="entry name" value="AAA_33"/>
    <property type="match status" value="1"/>
</dbReference>
<accession>A0A0M5LY12</accession>
<organism evidence="1 2">
    <name type="scientific">Arthrobacter alpinus</name>
    <dbReference type="NCBI Taxonomy" id="656366"/>
    <lineage>
        <taxon>Bacteria</taxon>
        <taxon>Bacillati</taxon>
        <taxon>Actinomycetota</taxon>
        <taxon>Actinomycetes</taxon>
        <taxon>Micrococcales</taxon>
        <taxon>Micrococcaceae</taxon>
        <taxon>Arthrobacter</taxon>
    </lineage>
</organism>
<proteinExistence type="predicted"/>
<dbReference type="PANTHER" id="PTHR39206:SF1">
    <property type="entry name" value="SLL8004 PROTEIN"/>
    <property type="match status" value="1"/>
</dbReference>
<evidence type="ECO:0000313" key="1">
    <source>
        <dbReference type="EMBL" id="ALE93762.1"/>
    </source>
</evidence>